<dbReference type="SUPFAM" id="SSF48726">
    <property type="entry name" value="Immunoglobulin"/>
    <property type="match status" value="1"/>
</dbReference>
<evidence type="ECO:0000313" key="5">
    <source>
        <dbReference type="Proteomes" id="UP001482620"/>
    </source>
</evidence>
<sequence length="158" mass="17975">MAGLLWIVIFLCIARCHQSSSSHIPPSALVVHRGQNVSLTCNITSSSVITWYLLHSDQLLPLLKVSQSRLERKKEIIDNNVNTSRITWTGNLTIGLVRLEIQEVEEEDTGLYFCSGDCEAKVCVSRGIHLKFNGKIFFFIYLFIFIKPLLNHIKDSLR</sequence>
<protein>
    <recommendedName>
        <fullName evidence="3">Ig-like domain-containing protein</fullName>
    </recommendedName>
</protein>
<evidence type="ECO:0000259" key="3">
    <source>
        <dbReference type="PROSITE" id="PS50835"/>
    </source>
</evidence>
<comment type="caution">
    <text evidence="4">The sequence shown here is derived from an EMBL/GenBank/DDBJ whole genome shotgun (WGS) entry which is preliminary data.</text>
</comment>
<dbReference type="InterPro" id="IPR013783">
    <property type="entry name" value="Ig-like_fold"/>
</dbReference>
<dbReference type="PROSITE" id="PS50835">
    <property type="entry name" value="IG_LIKE"/>
    <property type="match status" value="1"/>
</dbReference>
<dbReference type="Pfam" id="PF07686">
    <property type="entry name" value="V-set"/>
    <property type="match status" value="1"/>
</dbReference>
<name>A0ABV0UEI6_9TELE</name>
<reference evidence="4 5" key="1">
    <citation type="submission" date="2021-06" db="EMBL/GenBank/DDBJ databases">
        <authorList>
            <person name="Palmer J.M."/>
        </authorList>
    </citation>
    <scope>NUCLEOTIDE SEQUENCE [LARGE SCALE GENOMIC DNA]</scope>
    <source>
        <strain evidence="5">if_2019</strain>
        <tissue evidence="4">Muscle</tissue>
    </source>
</reference>
<feature type="signal peptide" evidence="2">
    <location>
        <begin position="1"/>
        <end position="21"/>
    </location>
</feature>
<dbReference type="InterPro" id="IPR013106">
    <property type="entry name" value="Ig_V-set"/>
</dbReference>
<feature type="domain" description="Ig-like" evidence="3">
    <location>
        <begin position="19"/>
        <end position="114"/>
    </location>
</feature>
<evidence type="ECO:0000256" key="2">
    <source>
        <dbReference type="SAM" id="SignalP"/>
    </source>
</evidence>
<dbReference type="SMART" id="SM00409">
    <property type="entry name" value="IG"/>
    <property type="match status" value="1"/>
</dbReference>
<keyword evidence="1" id="KW-0812">Transmembrane</keyword>
<dbReference type="CDD" id="cd00099">
    <property type="entry name" value="IgV"/>
    <property type="match status" value="1"/>
</dbReference>
<accession>A0ABV0UEI6</accession>
<dbReference type="Gene3D" id="2.60.40.10">
    <property type="entry name" value="Immunoglobulins"/>
    <property type="match status" value="1"/>
</dbReference>
<feature type="transmembrane region" description="Helical" evidence="1">
    <location>
        <begin position="136"/>
        <end position="153"/>
    </location>
</feature>
<keyword evidence="5" id="KW-1185">Reference proteome</keyword>
<dbReference type="InterPro" id="IPR007110">
    <property type="entry name" value="Ig-like_dom"/>
</dbReference>
<dbReference type="Proteomes" id="UP001482620">
    <property type="component" value="Unassembled WGS sequence"/>
</dbReference>
<gene>
    <name evidence="4" type="ORF">ILYODFUR_004109</name>
</gene>
<keyword evidence="1" id="KW-0472">Membrane</keyword>
<dbReference type="InterPro" id="IPR003599">
    <property type="entry name" value="Ig_sub"/>
</dbReference>
<dbReference type="EMBL" id="JAHRIQ010069734">
    <property type="protein sequence ID" value="MEQ2243149.1"/>
    <property type="molecule type" value="Genomic_DNA"/>
</dbReference>
<dbReference type="InterPro" id="IPR036179">
    <property type="entry name" value="Ig-like_dom_sf"/>
</dbReference>
<keyword evidence="2" id="KW-0732">Signal</keyword>
<evidence type="ECO:0000313" key="4">
    <source>
        <dbReference type="EMBL" id="MEQ2243149.1"/>
    </source>
</evidence>
<organism evidence="4 5">
    <name type="scientific">Ilyodon furcidens</name>
    <name type="common">goldbreast splitfin</name>
    <dbReference type="NCBI Taxonomy" id="33524"/>
    <lineage>
        <taxon>Eukaryota</taxon>
        <taxon>Metazoa</taxon>
        <taxon>Chordata</taxon>
        <taxon>Craniata</taxon>
        <taxon>Vertebrata</taxon>
        <taxon>Euteleostomi</taxon>
        <taxon>Actinopterygii</taxon>
        <taxon>Neopterygii</taxon>
        <taxon>Teleostei</taxon>
        <taxon>Neoteleostei</taxon>
        <taxon>Acanthomorphata</taxon>
        <taxon>Ovalentaria</taxon>
        <taxon>Atherinomorphae</taxon>
        <taxon>Cyprinodontiformes</taxon>
        <taxon>Goodeidae</taxon>
        <taxon>Ilyodon</taxon>
    </lineage>
</organism>
<evidence type="ECO:0000256" key="1">
    <source>
        <dbReference type="SAM" id="Phobius"/>
    </source>
</evidence>
<proteinExistence type="predicted"/>
<keyword evidence="1" id="KW-1133">Transmembrane helix</keyword>
<feature type="chain" id="PRO_5045649765" description="Ig-like domain-containing protein" evidence="2">
    <location>
        <begin position="22"/>
        <end position="158"/>
    </location>
</feature>